<evidence type="ECO:0000313" key="2">
    <source>
        <dbReference type="EMBL" id="SEH08451.1"/>
    </source>
</evidence>
<feature type="domain" description="GGDEF" evidence="1">
    <location>
        <begin position="4"/>
        <end position="70"/>
    </location>
</feature>
<dbReference type="InterPro" id="IPR000160">
    <property type="entry name" value="GGDEF_dom"/>
</dbReference>
<dbReference type="SUPFAM" id="SSF55073">
    <property type="entry name" value="Nucleotide cyclase"/>
    <property type="match status" value="1"/>
</dbReference>
<dbReference type="Proteomes" id="UP000236724">
    <property type="component" value="Unassembled WGS sequence"/>
</dbReference>
<evidence type="ECO:0000259" key="1">
    <source>
        <dbReference type="Pfam" id="PF00990"/>
    </source>
</evidence>
<dbReference type="EMBL" id="FMSV02000549">
    <property type="protein sequence ID" value="SEH08451.1"/>
    <property type="molecule type" value="Genomic_DNA"/>
</dbReference>
<dbReference type="AlphaFoldDB" id="A0A1H6FGB0"/>
<protein>
    <submittedName>
        <fullName evidence="2">GGDEF domain protein</fullName>
    </submittedName>
</protein>
<reference evidence="2 3" key="1">
    <citation type="submission" date="2016-10" db="EMBL/GenBank/DDBJ databases">
        <authorList>
            <person name="de Groot N.N."/>
        </authorList>
    </citation>
    <scope>NUCLEOTIDE SEQUENCE [LARGE SCALE GENOMIC DNA]</scope>
    <source>
        <strain evidence="2">MBHS1</strain>
    </source>
</reference>
<evidence type="ECO:0000313" key="3">
    <source>
        <dbReference type="Proteomes" id="UP000236724"/>
    </source>
</evidence>
<name>A0A1H6FGB0_9GAMM</name>
<sequence>MEKKTSQVSEVIKFSLLRAANISHEHSDTAPMLIISIGVATHSQDNPKTNMNELLMAADQALYQAKAKAKAKGLNQIQAKLPQKELIT</sequence>
<gene>
    <name evidence="2" type="ORF">MBHS_04343</name>
</gene>
<dbReference type="RefSeq" id="WP_103921993.1">
    <property type="nucleotide sequence ID" value="NZ_FMSV02000549.1"/>
</dbReference>
<dbReference type="Pfam" id="PF00990">
    <property type="entry name" value="GGDEF"/>
    <property type="match status" value="1"/>
</dbReference>
<organism evidence="2 3">
    <name type="scientific">Candidatus Venteria ishoeyi</name>
    <dbReference type="NCBI Taxonomy" id="1899563"/>
    <lineage>
        <taxon>Bacteria</taxon>
        <taxon>Pseudomonadati</taxon>
        <taxon>Pseudomonadota</taxon>
        <taxon>Gammaproteobacteria</taxon>
        <taxon>Thiotrichales</taxon>
        <taxon>Thiotrichaceae</taxon>
        <taxon>Venteria</taxon>
    </lineage>
</organism>
<dbReference type="Gene3D" id="3.30.70.270">
    <property type="match status" value="1"/>
</dbReference>
<accession>A0A1H6FGB0</accession>
<keyword evidence="3" id="KW-1185">Reference proteome</keyword>
<dbReference type="InterPro" id="IPR029787">
    <property type="entry name" value="Nucleotide_cyclase"/>
</dbReference>
<dbReference type="InterPro" id="IPR043128">
    <property type="entry name" value="Rev_trsase/Diguanyl_cyclase"/>
</dbReference>
<proteinExistence type="predicted"/>